<dbReference type="Gene3D" id="3.40.50.10810">
    <property type="entry name" value="Tandem AAA-ATPase domain"/>
    <property type="match status" value="1"/>
</dbReference>
<dbReference type="GO" id="GO:0006281">
    <property type="term" value="P:DNA repair"/>
    <property type="evidence" value="ECO:0007669"/>
    <property type="project" value="TreeGrafter"/>
</dbReference>
<feature type="region of interest" description="Disordered" evidence="4">
    <location>
        <begin position="159"/>
        <end position="178"/>
    </location>
</feature>
<evidence type="ECO:0000259" key="6">
    <source>
        <dbReference type="PROSITE" id="PS51194"/>
    </source>
</evidence>
<dbReference type="InterPro" id="IPR000330">
    <property type="entry name" value="SNF2_N"/>
</dbReference>
<dbReference type="PANTHER" id="PTHR45626:SF52">
    <property type="entry name" value="SINGLE-STRANDED DNA-DEPENDENT ATPASE (EUROFUNG)"/>
    <property type="match status" value="1"/>
</dbReference>
<evidence type="ECO:0000256" key="2">
    <source>
        <dbReference type="ARBA" id="ARBA00022801"/>
    </source>
</evidence>
<evidence type="ECO:0000313" key="8">
    <source>
        <dbReference type="Proteomes" id="UP001271007"/>
    </source>
</evidence>
<feature type="domain" description="Helicase C-terminal" evidence="6">
    <location>
        <begin position="942"/>
        <end position="1109"/>
    </location>
</feature>
<dbReference type="AlphaFoldDB" id="A0AAJ0GGB7"/>
<dbReference type="SUPFAM" id="SSF52540">
    <property type="entry name" value="P-loop containing nucleoside triphosphate hydrolases"/>
    <property type="match status" value="2"/>
</dbReference>
<evidence type="ECO:0000256" key="1">
    <source>
        <dbReference type="ARBA" id="ARBA00022741"/>
    </source>
</evidence>
<dbReference type="CDD" id="cd18008">
    <property type="entry name" value="DEXDc_SHPRH-like"/>
    <property type="match status" value="1"/>
</dbReference>
<dbReference type="PANTHER" id="PTHR45626">
    <property type="entry name" value="TRANSCRIPTION TERMINATION FACTOR 2-RELATED"/>
    <property type="match status" value="1"/>
</dbReference>
<feature type="region of interest" description="Disordered" evidence="4">
    <location>
        <begin position="833"/>
        <end position="856"/>
    </location>
</feature>
<feature type="region of interest" description="Disordered" evidence="4">
    <location>
        <begin position="362"/>
        <end position="386"/>
    </location>
</feature>
<feature type="compositionally biased region" description="Acidic residues" evidence="4">
    <location>
        <begin position="839"/>
        <end position="854"/>
    </location>
</feature>
<keyword evidence="3" id="KW-0067">ATP-binding</keyword>
<keyword evidence="8" id="KW-1185">Reference proteome</keyword>
<dbReference type="SMART" id="SM00490">
    <property type="entry name" value="HELICc"/>
    <property type="match status" value="1"/>
</dbReference>
<evidence type="ECO:0000259" key="5">
    <source>
        <dbReference type="PROSITE" id="PS51192"/>
    </source>
</evidence>
<keyword evidence="2" id="KW-0378">Hydrolase</keyword>
<gene>
    <name evidence="7" type="ORF">LTR09_002049</name>
</gene>
<dbReference type="GO" id="GO:0008094">
    <property type="term" value="F:ATP-dependent activity, acting on DNA"/>
    <property type="evidence" value="ECO:0007669"/>
    <property type="project" value="TreeGrafter"/>
</dbReference>
<dbReference type="EMBL" id="JAWDJX010000004">
    <property type="protein sequence ID" value="KAK3057011.1"/>
    <property type="molecule type" value="Genomic_DNA"/>
</dbReference>
<organism evidence="7 8">
    <name type="scientific">Extremus antarcticus</name>
    <dbReference type="NCBI Taxonomy" id="702011"/>
    <lineage>
        <taxon>Eukaryota</taxon>
        <taxon>Fungi</taxon>
        <taxon>Dikarya</taxon>
        <taxon>Ascomycota</taxon>
        <taxon>Pezizomycotina</taxon>
        <taxon>Dothideomycetes</taxon>
        <taxon>Dothideomycetidae</taxon>
        <taxon>Mycosphaerellales</taxon>
        <taxon>Extremaceae</taxon>
        <taxon>Extremus</taxon>
    </lineage>
</organism>
<dbReference type="Proteomes" id="UP001271007">
    <property type="component" value="Unassembled WGS sequence"/>
</dbReference>
<evidence type="ECO:0000256" key="4">
    <source>
        <dbReference type="SAM" id="MobiDB-lite"/>
    </source>
</evidence>
<dbReference type="Pfam" id="PF00176">
    <property type="entry name" value="SNF2-rel_dom"/>
    <property type="match status" value="1"/>
</dbReference>
<reference evidence="7" key="1">
    <citation type="submission" date="2023-04" db="EMBL/GenBank/DDBJ databases">
        <title>Black Yeasts Isolated from many extreme environments.</title>
        <authorList>
            <person name="Coleine C."/>
            <person name="Stajich J.E."/>
            <person name="Selbmann L."/>
        </authorList>
    </citation>
    <scope>NUCLEOTIDE SEQUENCE</scope>
    <source>
        <strain evidence="7">CCFEE 5312</strain>
    </source>
</reference>
<dbReference type="InterPro" id="IPR014001">
    <property type="entry name" value="Helicase_ATP-bd"/>
</dbReference>
<dbReference type="PROSITE" id="PS51192">
    <property type="entry name" value="HELICASE_ATP_BIND_1"/>
    <property type="match status" value="1"/>
</dbReference>
<feature type="domain" description="Helicase ATP-binding" evidence="5">
    <location>
        <begin position="473"/>
        <end position="658"/>
    </location>
</feature>
<dbReference type="GO" id="GO:0016787">
    <property type="term" value="F:hydrolase activity"/>
    <property type="evidence" value="ECO:0007669"/>
    <property type="project" value="UniProtKB-KW"/>
</dbReference>
<accession>A0AAJ0GGB7</accession>
<name>A0AAJ0GGB7_9PEZI</name>
<dbReference type="InterPro" id="IPR001650">
    <property type="entry name" value="Helicase_C-like"/>
</dbReference>
<dbReference type="CDD" id="cd18793">
    <property type="entry name" value="SF2_C_SNF"/>
    <property type="match status" value="1"/>
</dbReference>
<dbReference type="GO" id="GO:0005634">
    <property type="term" value="C:nucleus"/>
    <property type="evidence" value="ECO:0007669"/>
    <property type="project" value="TreeGrafter"/>
</dbReference>
<evidence type="ECO:0000256" key="3">
    <source>
        <dbReference type="ARBA" id="ARBA00022840"/>
    </source>
</evidence>
<dbReference type="GO" id="GO:0005524">
    <property type="term" value="F:ATP binding"/>
    <property type="evidence" value="ECO:0007669"/>
    <property type="project" value="UniProtKB-KW"/>
</dbReference>
<dbReference type="InterPro" id="IPR038718">
    <property type="entry name" value="SNF2-like_sf"/>
</dbReference>
<protein>
    <recommendedName>
        <fullName evidence="9">SNF2 family DNA-dependent ATPase</fullName>
    </recommendedName>
</protein>
<evidence type="ECO:0008006" key="9">
    <source>
        <dbReference type="Google" id="ProtNLM"/>
    </source>
</evidence>
<comment type="caution">
    <text evidence="7">The sequence shown here is derived from an EMBL/GenBank/DDBJ whole genome shotgun (WGS) entry which is preliminary data.</text>
</comment>
<dbReference type="InterPro" id="IPR049730">
    <property type="entry name" value="SNF2/RAD54-like_C"/>
</dbReference>
<dbReference type="Pfam" id="PF00271">
    <property type="entry name" value="Helicase_C"/>
    <property type="match status" value="1"/>
</dbReference>
<dbReference type="Gene3D" id="3.40.50.300">
    <property type="entry name" value="P-loop containing nucleotide triphosphate hydrolases"/>
    <property type="match status" value="1"/>
</dbReference>
<sequence length="1121" mass="125880">MNPMQLLNPKGYAKEQEKSKKKAPNYGPSQSRKPASRPADEPKPSPLKYDPRALLNPKAAAGRGNMATVNATNFDLNRETSAAANRDDNQVPGISSMIEKHHGITERDTAPLKRETPMENDDDDVNSEHKKAKTTFGATNGSILSTHLKAEREKIYAESGPATGPIDSTNATATANANDDDDIIFMGEARRADTQEDNREVCLGKISAKASVFRIPRTSRANKSTVPSEFWPATRVYYRRPNTSNHIIDLIDGKPDSVTAKNFGRLDLVSASALCPLIDYSNVNGTRIKIFVDSFRKQKHEEEGSKVSRALTLSIILFSPRSKAQQIAIQLSQRQIFLSAPPASAGRVEYWNPQVPEDYGANNKKAGLKPQRSSMPSYGVVRTEEDMRRETEGILDKLFDVTDRPEMQEDPENFTRELMPHQRQALHFLTVHESLVQEPTESATGDTGFSLWKPRMGKRGETWYNVITNHELPTKPEPMRGGILADVMGLGKTLSILALIISSIDEARAFGREEPSSDLADIERNSKATLIICPKSVLSNWQEQVKQHTKEGLLKVYTYHGPSRIQDVAELAKYNIVLTTYSTAASEFSDPSKRRNALASIQWFRIVLDEAHQIRTQSTGLFKSCRALEAQRRWALTGTPLQNGLGDLGSLIKFLRLKPFDEGNSWQQHVYIPFKSGREDATDHLHLIVHGITLRRTKDKIELPDRTEKVVRLDFSESEMIDYKLFSQNSNRQLRLMLKGQDRLKGKSYAHVLKALSRLRAYCAHGREMLHEDDMKELEGLTASTAIDLGDEPDEDHIEDDSFISDRHAYDTLHMMTDSDTDACAKCGRKVGDAKADPEADDDEDEDASTDENDPRDILGYLTPCYHLICTDCKDEHVAVSEPKLRVDHYHHCPYCEQYVRFGLFALHRSALKAMLESRRKMNKKSQKERWDESTYSGPSSKVKALLNDLKSNAAETALLGSGEDPIRAVVFSGWTTYLDLIEYALEEHNIGFVRLDGTMSLKARAAVIEDFKTQPTVTVMLVSIKAGGQGLNLVAANKVYMMEPQFNPGVEQQAIDRVHRLGQKRDVKIVHYIMSDSVEEGVLKLQEKKTKLANLSLEKKKMQKGAEAQQRIAELKDLFK</sequence>
<feature type="region of interest" description="Disordered" evidence="4">
    <location>
        <begin position="1"/>
        <end position="52"/>
    </location>
</feature>
<dbReference type="SMART" id="SM00487">
    <property type="entry name" value="DEXDc"/>
    <property type="match status" value="1"/>
</dbReference>
<dbReference type="InterPro" id="IPR050628">
    <property type="entry name" value="SNF2_RAD54_helicase_TF"/>
</dbReference>
<dbReference type="PROSITE" id="PS51194">
    <property type="entry name" value="HELICASE_CTER"/>
    <property type="match status" value="1"/>
</dbReference>
<proteinExistence type="predicted"/>
<keyword evidence="1" id="KW-0547">Nucleotide-binding</keyword>
<evidence type="ECO:0000313" key="7">
    <source>
        <dbReference type="EMBL" id="KAK3057011.1"/>
    </source>
</evidence>
<dbReference type="InterPro" id="IPR027417">
    <property type="entry name" value="P-loop_NTPase"/>
</dbReference>